<proteinExistence type="predicted"/>
<name>A0A6N3F6W6_EUBLI</name>
<evidence type="ECO:0000313" key="1">
    <source>
        <dbReference type="EMBL" id="VYU47794.1"/>
    </source>
</evidence>
<accession>A0A6N3F6W6</accession>
<sequence>MADHKENIKEMDYTKYPDGVEALKPMLDFLPDDAARDGLLAGFVLFLSLM</sequence>
<dbReference type="EMBL" id="CACRTR010000012">
    <property type="protein sequence ID" value="VYU47794.1"/>
    <property type="molecule type" value="Genomic_DNA"/>
</dbReference>
<dbReference type="AlphaFoldDB" id="A0A6N3F6W6"/>
<organism evidence="1">
    <name type="scientific">Eubacterium limosum</name>
    <dbReference type="NCBI Taxonomy" id="1736"/>
    <lineage>
        <taxon>Bacteria</taxon>
        <taxon>Bacillati</taxon>
        <taxon>Bacillota</taxon>
        <taxon>Clostridia</taxon>
        <taxon>Eubacteriales</taxon>
        <taxon>Eubacteriaceae</taxon>
        <taxon>Eubacterium</taxon>
    </lineage>
</organism>
<gene>
    <name evidence="1" type="ORF">ELLFYP34_00291</name>
</gene>
<reference evidence="1" key="1">
    <citation type="submission" date="2019-11" db="EMBL/GenBank/DDBJ databases">
        <authorList>
            <person name="Feng L."/>
        </authorList>
    </citation>
    <scope>NUCLEOTIDE SEQUENCE</scope>
    <source>
        <strain evidence="1">ElimosumLFYP34</strain>
    </source>
</reference>
<protein>
    <submittedName>
        <fullName evidence="1">Uncharacterized protein</fullName>
    </submittedName>
</protein>